<name>A0ABP2NLY4_9FIRM</name>
<organism evidence="1 2">
    <name type="scientific">Megamonas funiformis YIT 11815</name>
    <dbReference type="NCBI Taxonomy" id="742816"/>
    <lineage>
        <taxon>Bacteria</taxon>
        <taxon>Bacillati</taxon>
        <taxon>Bacillota</taxon>
        <taxon>Negativicutes</taxon>
        <taxon>Selenomonadales</taxon>
        <taxon>Selenomonadaceae</taxon>
        <taxon>Megamonas</taxon>
    </lineage>
</organism>
<dbReference type="GeneID" id="62778737"/>
<dbReference type="EMBL" id="ADMB01000024">
    <property type="protein sequence ID" value="EHR38753.1"/>
    <property type="molecule type" value="Genomic_DNA"/>
</dbReference>
<reference evidence="1 2" key="1">
    <citation type="submission" date="2012-01" db="EMBL/GenBank/DDBJ databases">
        <title>The Genome Sequence of Megamonas funiformis YIT 11815.</title>
        <authorList>
            <consortium name="The Broad Institute Genome Sequencing Platform"/>
            <person name="Earl A."/>
            <person name="Ward D."/>
            <person name="Feldgarden M."/>
            <person name="Gevers D."/>
            <person name="Morotomi M."/>
            <person name="Young S.K."/>
            <person name="Zeng Q."/>
            <person name="Gargeya S."/>
            <person name="Fitzgerald M."/>
            <person name="Haas B."/>
            <person name="Abouelleil A."/>
            <person name="Alvarado L."/>
            <person name="Arachchi H.M."/>
            <person name="Berlin A."/>
            <person name="Chapman S.B."/>
            <person name="Gearin G."/>
            <person name="Goldberg J."/>
            <person name="Griggs A."/>
            <person name="Gujja S."/>
            <person name="Hansen M."/>
            <person name="Heiman D."/>
            <person name="Howarth C."/>
            <person name="Larimer J."/>
            <person name="Lui A."/>
            <person name="MacDonald P.J.P."/>
            <person name="McCowen C."/>
            <person name="Montmayeur A."/>
            <person name="Murphy C."/>
            <person name="Neiman D."/>
            <person name="Pearson M."/>
            <person name="Priest M."/>
            <person name="Roberts A."/>
            <person name="Saif S."/>
            <person name="Shea T."/>
            <person name="Sisk P."/>
            <person name="Stolte C."/>
            <person name="Sykes S."/>
            <person name="Wortman J."/>
            <person name="Nusbaum C."/>
            <person name="Birren B."/>
        </authorList>
    </citation>
    <scope>NUCLEOTIDE SEQUENCE [LARGE SCALE GENOMIC DNA]</scope>
    <source>
        <strain evidence="1 2">YIT 11815</strain>
    </source>
</reference>
<evidence type="ECO:0000313" key="2">
    <source>
        <dbReference type="Proteomes" id="UP000005963"/>
    </source>
</evidence>
<evidence type="ECO:0000313" key="1">
    <source>
        <dbReference type="EMBL" id="EHR38753.1"/>
    </source>
</evidence>
<keyword evidence="2" id="KW-1185">Reference proteome</keyword>
<gene>
    <name evidence="1" type="ORF">HMPREF9454_00558</name>
</gene>
<sequence>MNKKDILDEMIKILNTMPDDKIDGFVLAISGHEGYNAFTQISASIDDLKVNTNAFILTKLVYVLLDNMNKYSEEEIFKLMENIEILPEILALYKKMTERTSGYKNLIRNLRKQYEKMEKDKHE</sequence>
<dbReference type="Proteomes" id="UP000005963">
    <property type="component" value="Unassembled WGS sequence"/>
</dbReference>
<accession>A0ABP2NLY4</accession>
<proteinExistence type="predicted"/>
<protein>
    <recommendedName>
        <fullName evidence="3">Immunity protein 30 domain-containing protein</fullName>
    </recommendedName>
</protein>
<evidence type="ECO:0008006" key="3">
    <source>
        <dbReference type="Google" id="ProtNLM"/>
    </source>
</evidence>
<dbReference type="RefSeq" id="WP_008537778.1">
    <property type="nucleotide sequence ID" value="NZ_JH601090.1"/>
</dbReference>
<comment type="caution">
    <text evidence="1">The sequence shown here is derived from an EMBL/GenBank/DDBJ whole genome shotgun (WGS) entry which is preliminary data.</text>
</comment>